<dbReference type="EMBL" id="JABEXW010001582">
    <property type="protein sequence ID" value="KAF4943305.1"/>
    <property type="molecule type" value="Genomic_DNA"/>
</dbReference>
<dbReference type="PANTHER" id="PTHR43794">
    <property type="entry name" value="AMINOHYDROLASE SSNA-RELATED"/>
    <property type="match status" value="1"/>
</dbReference>
<evidence type="ECO:0000259" key="2">
    <source>
        <dbReference type="Pfam" id="PF01979"/>
    </source>
</evidence>
<dbReference type="Proteomes" id="UP000622797">
    <property type="component" value="Unassembled WGS sequence"/>
</dbReference>
<dbReference type="Gene3D" id="2.30.40.10">
    <property type="entry name" value="Urease, subunit C, domain 1"/>
    <property type="match status" value="1"/>
</dbReference>
<accession>A0A8H4SPF7</accession>
<dbReference type="InterPro" id="IPR011059">
    <property type="entry name" value="Metal-dep_hydrolase_composite"/>
</dbReference>
<evidence type="ECO:0000256" key="1">
    <source>
        <dbReference type="ARBA" id="ARBA00022801"/>
    </source>
</evidence>
<organism evidence="3 4">
    <name type="scientific">Fusarium sarcochroum</name>
    <dbReference type="NCBI Taxonomy" id="1208366"/>
    <lineage>
        <taxon>Eukaryota</taxon>
        <taxon>Fungi</taxon>
        <taxon>Dikarya</taxon>
        <taxon>Ascomycota</taxon>
        <taxon>Pezizomycotina</taxon>
        <taxon>Sordariomycetes</taxon>
        <taxon>Hypocreomycetidae</taxon>
        <taxon>Hypocreales</taxon>
        <taxon>Nectriaceae</taxon>
        <taxon>Fusarium</taxon>
        <taxon>Fusarium lateritium species complex</taxon>
    </lineage>
</organism>
<comment type="caution">
    <text evidence="3">The sequence shown here is derived from an EMBL/GenBank/DDBJ whole genome shotgun (WGS) entry which is preliminary data.</text>
</comment>
<proteinExistence type="predicted"/>
<name>A0A8H4SPF7_9HYPO</name>
<dbReference type="GO" id="GO:0016810">
    <property type="term" value="F:hydrolase activity, acting on carbon-nitrogen (but not peptide) bonds"/>
    <property type="evidence" value="ECO:0007669"/>
    <property type="project" value="InterPro"/>
</dbReference>
<dbReference type="InterPro" id="IPR006680">
    <property type="entry name" value="Amidohydro-rel"/>
</dbReference>
<evidence type="ECO:0000313" key="4">
    <source>
        <dbReference type="Proteomes" id="UP000622797"/>
    </source>
</evidence>
<gene>
    <name evidence="3" type="ORF">FSARC_14953</name>
</gene>
<dbReference type="SUPFAM" id="SSF51338">
    <property type="entry name" value="Composite domain of metallo-dependent hydrolases"/>
    <property type="match status" value="1"/>
</dbReference>
<keyword evidence="1" id="KW-0378">Hydrolase</keyword>
<dbReference type="OrthoDB" id="194468at2759"/>
<feature type="domain" description="Amidohydrolase-related" evidence="2">
    <location>
        <begin position="59"/>
        <end position="419"/>
    </location>
</feature>
<dbReference type="InterPro" id="IPR050287">
    <property type="entry name" value="MTA/SAH_deaminase"/>
</dbReference>
<reference evidence="3" key="1">
    <citation type="journal article" date="2020" name="BMC Genomics">
        <title>Correction to: Identification and distribution of gene clusters required for synthesis of sphingolipid metabolism inhibitors in diverse species of the filamentous fungus Fusarium.</title>
        <authorList>
            <person name="Kim H.S."/>
            <person name="Lohmar J.M."/>
            <person name="Busman M."/>
            <person name="Brown D.W."/>
            <person name="Naumann T.A."/>
            <person name="Divon H.H."/>
            <person name="Lysoe E."/>
            <person name="Uhlig S."/>
            <person name="Proctor R.H."/>
        </authorList>
    </citation>
    <scope>NUCLEOTIDE SEQUENCE</scope>
    <source>
        <strain evidence="3">NRRL 20472</strain>
    </source>
</reference>
<dbReference type="InterPro" id="IPR032466">
    <property type="entry name" value="Metal_Hydrolase"/>
</dbReference>
<sequence>MPGKYLFIGGHVTTLDDSIGDFPQGYVLVEDGIIKAVGKASDLGSDATDAEVIDSTDGIVIPGMVDTHRHVSMSLTRGLGADQALFHFLSNTYLRWLPATGVEEMYTSALVGALEALDSGVTTILDSCESFHSGSHADAELQGLKDSGIRAFYCFGMSEDQYGEHAAGEEGWKARLTHIKNLRFQNEGADNLVQIGLALSQPGTIPFGKTKTEIEFAHSLGMLCCSHSCGVVNSMVTKDIEERHHHDLLLPGHVYIHCNSFSPNEIKLVAESGGKVSIATESEMQMGMGLPPLRYCIEHGLKPSLSIDTSAAVAPDLLSQMRLALQLQRCLDHHAIQQRGKVPSDVEYTVRDALIWGTRNGAEAVGLGDKIGTLTPGKKADIVFISNKRHISPSAFQLGTAVLHSTAADVDTVMVGGQIKKRNGSLIGQDMEAIRAKAKTGLQNIMENLKNVPPEMTKEEVEKYIIDAERSTRAMLAKAYEGKDVANDWMRQK</sequence>
<dbReference type="Gene3D" id="3.20.20.140">
    <property type="entry name" value="Metal-dependent hydrolases"/>
    <property type="match status" value="1"/>
</dbReference>
<reference evidence="3" key="2">
    <citation type="submission" date="2020-05" db="EMBL/GenBank/DDBJ databases">
        <authorList>
            <person name="Kim H.-S."/>
            <person name="Proctor R.H."/>
            <person name="Brown D.W."/>
        </authorList>
    </citation>
    <scope>NUCLEOTIDE SEQUENCE</scope>
    <source>
        <strain evidence="3">NRRL 20472</strain>
    </source>
</reference>
<dbReference type="PANTHER" id="PTHR43794:SF11">
    <property type="entry name" value="AMIDOHYDROLASE-RELATED DOMAIN-CONTAINING PROTEIN"/>
    <property type="match status" value="1"/>
</dbReference>
<dbReference type="SUPFAM" id="SSF51556">
    <property type="entry name" value="Metallo-dependent hydrolases"/>
    <property type="match status" value="1"/>
</dbReference>
<keyword evidence="4" id="KW-1185">Reference proteome</keyword>
<dbReference type="Pfam" id="PF01979">
    <property type="entry name" value="Amidohydro_1"/>
    <property type="match status" value="1"/>
</dbReference>
<protein>
    <recommendedName>
        <fullName evidence="2">Amidohydrolase-related domain-containing protein</fullName>
    </recommendedName>
</protein>
<evidence type="ECO:0000313" key="3">
    <source>
        <dbReference type="EMBL" id="KAF4943305.1"/>
    </source>
</evidence>
<dbReference type="AlphaFoldDB" id="A0A8H4SPF7"/>